<evidence type="ECO:0000313" key="2">
    <source>
        <dbReference type="Proteomes" id="UP001190700"/>
    </source>
</evidence>
<organism evidence="1 2">
    <name type="scientific">Cymbomonas tetramitiformis</name>
    <dbReference type="NCBI Taxonomy" id="36881"/>
    <lineage>
        <taxon>Eukaryota</taxon>
        <taxon>Viridiplantae</taxon>
        <taxon>Chlorophyta</taxon>
        <taxon>Pyramimonadophyceae</taxon>
        <taxon>Pyramimonadales</taxon>
        <taxon>Pyramimonadaceae</taxon>
        <taxon>Cymbomonas</taxon>
    </lineage>
</organism>
<proteinExistence type="predicted"/>
<name>A0AAE0BGR0_9CHLO</name>
<evidence type="ECO:0000313" key="1">
    <source>
        <dbReference type="EMBL" id="KAK3235635.1"/>
    </source>
</evidence>
<dbReference type="AlphaFoldDB" id="A0AAE0BGR0"/>
<gene>
    <name evidence="1" type="ORF">CYMTET_54175</name>
</gene>
<accession>A0AAE0BGR0</accession>
<dbReference type="Proteomes" id="UP001190700">
    <property type="component" value="Unassembled WGS sequence"/>
</dbReference>
<comment type="caution">
    <text evidence="1">The sequence shown here is derived from an EMBL/GenBank/DDBJ whole genome shotgun (WGS) entry which is preliminary data.</text>
</comment>
<sequence length="387" mass="45547">MEDISNIMICLDEPQLASRIDQKLAKLMKDCGIFTKEERLKRDIKMVEVSATPNATLKSVRDWGEEYSNVLPVAPAEGHVGYKTLKRNNQIRQFKNLVGPENENNIREIKHEMQKYKSNRYHLIRLKTGEDYYETIGTFKRIFGNDVEYTEYIQESQWKDINDLLKKKPSIHTIIFIKEKLRCAKSIHMKYMGILYERFSPSPDDSVIVQGFFGRCHGYHTNFDCIIYTNMESVEKCQDMYEKSFDYNQVPWTSNTTKARGNKTICKQTFNNELINQPVKDNNVEYQHDYFDTFEEACKHIKKEIPGRRPGGENGIINKEKNSHGFYYSTLRTNKMQKDLKTILNKEEFEKENGGISEKHPYRIIPYYLDKSDNTTIKWGTLINKRV</sequence>
<dbReference type="EMBL" id="LGRX02035258">
    <property type="protein sequence ID" value="KAK3235635.1"/>
    <property type="molecule type" value="Genomic_DNA"/>
</dbReference>
<reference evidence="1 2" key="1">
    <citation type="journal article" date="2015" name="Genome Biol. Evol.">
        <title>Comparative Genomics of a Bacterivorous Green Alga Reveals Evolutionary Causalities and Consequences of Phago-Mixotrophic Mode of Nutrition.</title>
        <authorList>
            <person name="Burns J.A."/>
            <person name="Paasch A."/>
            <person name="Narechania A."/>
            <person name="Kim E."/>
        </authorList>
    </citation>
    <scope>NUCLEOTIDE SEQUENCE [LARGE SCALE GENOMIC DNA]</scope>
    <source>
        <strain evidence="1 2">PLY_AMNH</strain>
    </source>
</reference>
<protein>
    <submittedName>
        <fullName evidence="1">Uncharacterized protein</fullName>
    </submittedName>
</protein>
<keyword evidence="2" id="KW-1185">Reference proteome</keyword>